<dbReference type="AlphaFoldDB" id="A0A6I3I5Q9"/>
<reference evidence="1 2" key="1">
    <citation type="submission" date="2019-11" db="EMBL/GenBank/DDBJ databases">
        <title>Whole genome sequencing identifies a novel species of the genus Arsenicicoccus isolated from human blood.</title>
        <authorList>
            <person name="Jeong J.H."/>
            <person name="Kweon O.J."/>
            <person name="Kim H.R."/>
            <person name="Kim T.-H."/>
            <person name="Ha S.-M."/>
            <person name="Lee M.-K."/>
        </authorList>
    </citation>
    <scope>NUCLEOTIDE SEQUENCE [LARGE SCALE GENOMIC DNA]</scope>
    <source>
        <strain evidence="1 2">MKL-02</strain>
    </source>
</reference>
<gene>
    <name evidence="1" type="ORF">GGG17_06030</name>
</gene>
<dbReference type="SUPFAM" id="SSF82784">
    <property type="entry name" value="OsmC-like"/>
    <property type="match status" value="1"/>
</dbReference>
<accession>A0A6I3I5Q9</accession>
<evidence type="ECO:0000313" key="1">
    <source>
        <dbReference type="EMBL" id="MTB71534.1"/>
    </source>
</evidence>
<name>A0A6I3I5Q9_9MICO</name>
<comment type="caution">
    <text evidence="1">The sequence shown here is derived from an EMBL/GenBank/DDBJ whole genome shotgun (WGS) entry which is preliminary data.</text>
</comment>
<dbReference type="EMBL" id="WLVL01000021">
    <property type="protein sequence ID" value="MTB71534.1"/>
    <property type="molecule type" value="Genomic_DNA"/>
</dbReference>
<dbReference type="RefSeq" id="WP_154592858.1">
    <property type="nucleotide sequence ID" value="NZ_CP171001.1"/>
</dbReference>
<organism evidence="1 2">
    <name type="scientific">Arsenicicoccus cauae</name>
    <dbReference type="NCBI Taxonomy" id="2663847"/>
    <lineage>
        <taxon>Bacteria</taxon>
        <taxon>Bacillati</taxon>
        <taxon>Actinomycetota</taxon>
        <taxon>Actinomycetes</taxon>
        <taxon>Micrococcales</taxon>
        <taxon>Intrasporangiaceae</taxon>
        <taxon>Arsenicicoccus</taxon>
    </lineage>
</organism>
<evidence type="ECO:0000313" key="2">
    <source>
        <dbReference type="Proteomes" id="UP000431092"/>
    </source>
</evidence>
<dbReference type="InterPro" id="IPR036102">
    <property type="entry name" value="OsmC/Ohrsf"/>
</dbReference>
<proteinExistence type="predicted"/>
<sequence>MSTAQQPEHHRSVQLRRTSLGRYAATNARGGTLELGTGEDAAFTPVEALLAAIGGCTMVDVDHLTSRRAEPVRFSVEVGGDKVKVDGEARLEGLTVTWEVTFPDGPAGDEARRVLPDAIRRSHDRLCTVGRTVEVGTPVANIVSGEEPRRERVRPDAE</sequence>
<dbReference type="Pfam" id="PF02566">
    <property type="entry name" value="OsmC"/>
    <property type="match status" value="1"/>
</dbReference>
<dbReference type="InterPro" id="IPR015946">
    <property type="entry name" value="KH_dom-like_a/b"/>
</dbReference>
<dbReference type="InterPro" id="IPR003718">
    <property type="entry name" value="OsmC/Ohr_fam"/>
</dbReference>
<keyword evidence="2" id="KW-1185">Reference proteome</keyword>
<dbReference type="Gene3D" id="3.30.300.20">
    <property type="match status" value="1"/>
</dbReference>
<dbReference type="Proteomes" id="UP000431092">
    <property type="component" value="Unassembled WGS sequence"/>
</dbReference>
<protein>
    <submittedName>
        <fullName evidence="1">OsmC family peroxiredoxin</fullName>
    </submittedName>
</protein>